<dbReference type="InterPro" id="IPR020904">
    <property type="entry name" value="Sc_DH/Rdtase_CS"/>
</dbReference>
<evidence type="ECO:0000256" key="2">
    <source>
        <dbReference type="ARBA" id="ARBA00023002"/>
    </source>
</evidence>
<sequence length="261" mass="28407">MMSKEAQFSTDKFRLDGKVAIITGGASGLGFNYTKAMLISGAKVVIASYDEKGWDETSKFAKSVNGEVKFIKIDVTAKEAPDIIVNAALSKFQKIDILVNNAGMQRRNNWEEFKDSDWNAVINLNLNALYFLSHAVAKVMSKQNSGKIINIGSMQSFRAGKFIFPYTASKHGVVGLTKAYADALAEDNIQVNAIAPGYIDTPMTKALQEDKSRNTEILAHIPAGHWADPSELMGTIVFLASDASNYVTGVTIPVDGGYLLR</sequence>
<dbReference type="Gene3D" id="3.40.50.720">
    <property type="entry name" value="NAD(P)-binding Rossmann-like Domain"/>
    <property type="match status" value="1"/>
</dbReference>
<comment type="caution">
    <text evidence="3">The sequence shown here is derived from an EMBL/GenBank/DDBJ whole genome shotgun (WGS) entry which is preliminary data.</text>
</comment>
<evidence type="ECO:0000313" key="4">
    <source>
        <dbReference type="Proteomes" id="UP000051957"/>
    </source>
</evidence>
<dbReference type="Proteomes" id="UP000051957">
    <property type="component" value="Unassembled WGS sequence"/>
</dbReference>
<dbReference type="PROSITE" id="PS00061">
    <property type="entry name" value="ADH_SHORT"/>
    <property type="match status" value="1"/>
</dbReference>
<dbReference type="InterPro" id="IPR036291">
    <property type="entry name" value="NAD(P)-bd_dom_sf"/>
</dbReference>
<comment type="similarity">
    <text evidence="1">Belongs to the short-chain dehydrogenases/reductases (SDR) family.</text>
</comment>
<dbReference type="InterPro" id="IPR002347">
    <property type="entry name" value="SDR_fam"/>
</dbReference>
<dbReference type="PANTHER" id="PTHR42760">
    <property type="entry name" value="SHORT-CHAIN DEHYDROGENASES/REDUCTASES FAMILY MEMBER"/>
    <property type="match status" value="1"/>
</dbReference>
<accession>A0A0R1YYU7</accession>
<dbReference type="SUPFAM" id="SSF51735">
    <property type="entry name" value="NAD(P)-binding Rossmann-fold domains"/>
    <property type="match status" value="1"/>
</dbReference>
<dbReference type="EMBL" id="AZGK01000002">
    <property type="protein sequence ID" value="KRM47455.1"/>
    <property type="molecule type" value="Genomic_DNA"/>
</dbReference>
<organism evidence="3 4">
    <name type="scientific">Lentilactobacillus parabuchneri DSM 5707 = NBRC 107865</name>
    <dbReference type="NCBI Taxonomy" id="1423784"/>
    <lineage>
        <taxon>Bacteria</taxon>
        <taxon>Bacillati</taxon>
        <taxon>Bacillota</taxon>
        <taxon>Bacilli</taxon>
        <taxon>Lactobacillales</taxon>
        <taxon>Lactobacillaceae</taxon>
        <taxon>Lentilactobacillus</taxon>
    </lineage>
</organism>
<dbReference type="GO" id="GO:0008206">
    <property type="term" value="P:bile acid metabolic process"/>
    <property type="evidence" value="ECO:0007669"/>
    <property type="project" value="UniProtKB-ARBA"/>
</dbReference>
<protein>
    <submittedName>
        <fullName evidence="3">2-deoxy-D-gluconate 3-dehydrogenase</fullName>
    </submittedName>
</protein>
<dbReference type="PATRIC" id="fig|1423784.4.peg.1172"/>
<dbReference type="GO" id="GO:0016616">
    <property type="term" value="F:oxidoreductase activity, acting on the CH-OH group of donors, NAD or NADP as acceptor"/>
    <property type="evidence" value="ECO:0007669"/>
    <property type="project" value="TreeGrafter"/>
</dbReference>
<keyword evidence="2" id="KW-0560">Oxidoreductase</keyword>
<gene>
    <name evidence="3" type="ORF">FC51_GL001159</name>
</gene>
<dbReference type="FunFam" id="3.40.50.720:FF:000084">
    <property type="entry name" value="Short-chain dehydrogenase reductase"/>
    <property type="match status" value="1"/>
</dbReference>
<reference evidence="3 4" key="1">
    <citation type="journal article" date="2015" name="Genome Announc.">
        <title>Expanding the biotechnology potential of lactobacilli through comparative genomics of 213 strains and associated genera.</title>
        <authorList>
            <person name="Sun Z."/>
            <person name="Harris H.M."/>
            <person name="McCann A."/>
            <person name="Guo C."/>
            <person name="Argimon S."/>
            <person name="Zhang W."/>
            <person name="Yang X."/>
            <person name="Jeffery I.B."/>
            <person name="Cooney J.C."/>
            <person name="Kagawa T.F."/>
            <person name="Liu W."/>
            <person name="Song Y."/>
            <person name="Salvetti E."/>
            <person name="Wrobel A."/>
            <person name="Rasinkangas P."/>
            <person name="Parkhill J."/>
            <person name="Rea M.C."/>
            <person name="O'Sullivan O."/>
            <person name="Ritari J."/>
            <person name="Douillard F.P."/>
            <person name="Paul Ross R."/>
            <person name="Yang R."/>
            <person name="Briner A.E."/>
            <person name="Felis G.E."/>
            <person name="de Vos W.M."/>
            <person name="Barrangou R."/>
            <person name="Klaenhammer T.R."/>
            <person name="Caufield P.W."/>
            <person name="Cui Y."/>
            <person name="Zhang H."/>
            <person name="O'Toole P.W."/>
        </authorList>
    </citation>
    <scope>NUCLEOTIDE SEQUENCE [LARGE SCALE GENOMIC DNA]</scope>
    <source>
        <strain evidence="3 4">DSM 5707</strain>
    </source>
</reference>
<dbReference type="PRINTS" id="PR00080">
    <property type="entry name" value="SDRFAMILY"/>
</dbReference>
<dbReference type="Pfam" id="PF13561">
    <property type="entry name" value="adh_short_C2"/>
    <property type="match status" value="1"/>
</dbReference>
<dbReference type="PANTHER" id="PTHR42760:SF5">
    <property type="entry name" value="2-DEHYDRO-3-DEOXY-D-GLUCONATE 5-DEHYDROGENASE"/>
    <property type="match status" value="1"/>
</dbReference>
<evidence type="ECO:0000256" key="1">
    <source>
        <dbReference type="ARBA" id="ARBA00006484"/>
    </source>
</evidence>
<proteinExistence type="inferred from homology"/>
<dbReference type="PRINTS" id="PR00081">
    <property type="entry name" value="GDHRDH"/>
</dbReference>
<name>A0A0R1YYU7_9LACO</name>
<evidence type="ECO:0000313" key="3">
    <source>
        <dbReference type="EMBL" id="KRM47455.1"/>
    </source>
</evidence>
<dbReference type="AlphaFoldDB" id="A0A0R1YYU7"/>